<organism evidence="4 5">
    <name type="scientific">Aliiruegeria lutimaris</name>
    <dbReference type="NCBI Taxonomy" id="571298"/>
    <lineage>
        <taxon>Bacteria</taxon>
        <taxon>Pseudomonadati</taxon>
        <taxon>Pseudomonadota</taxon>
        <taxon>Alphaproteobacteria</taxon>
        <taxon>Rhodobacterales</taxon>
        <taxon>Roseobacteraceae</taxon>
        <taxon>Aliiruegeria</taxon>
    </lineage>
</organism>
<dbReference type="InterPro" id="IPR003723">
    <property type="entry name" value="Precorrin-6x_reduct"/>
</dbReference>
<evidence type="ECO:0000256" key="2">
    <source>
        <dbReference type="ARBA" id="ARBA00022573"/>
    </source>
</evidence>
<dbReference type="EMBL" id="FNEK01000025">
    <property type="protein sequence ID" value="SDJ84044.1"/>
    <property type="molecule type" value="Genomic_DNA"/>
</dbReference>
<dbReference type="RefSeq" id="WP_093156633.1">
    <property type="nucleotide sequence ID" value="NZ_FNEK01000025.1"/>
</dbReference>
<dbReference type="PROSITE" id="PS51014">
    <property type="entry name" value="COBK_CBIJ"/>
    <property type="match status" value="1"/>
</dbReference>
<gene>
    <name evidence="4" type="ORF">SAMN04488026_102528</name>
</gene>
<dbReference type="NCBIfam" id="NF005968">
    <property type="entry name" value="PRK08057.1-2"/>
    <property type="match status" value="1"/>
</dbReference>
<reference evidence="4 5" key="1">
    <citation type="submission" date="2016-10" db="EMBL/GenBank/DDBJ databases">
        <authorList>
            <person name="de Groot N.N."/>
        </authorList>
    </citation>
    <scope>NUCLEOTIDE SEQUENCE [LARGE SCALE GENOMIC DNA]</scope>
    <source>
        <strain evidence="4 5">DSM 25294</strain>
    </source>
</reference>
<keyword evidence="3" id="KW-0560">Oxidoreductase</keyword>
<evidence type="ECO:0000313" key="4">
    <source>
        <dbReference type="EMBL" id="SDJ84044.1"/>
    </source>
</evidence>
<keyword evidence="2" id="KW-0169">Cobalamin biosynthesis</keyword>
<dbReference type="GO" id="GO:0016994">
    <property type="term" value="F:precorrin-6A reductase activity"/>
    <property type="evidence" value="ECO:0007669"/>
    <property type="project" value="InterPro"/>
</dbReference>
<dbReference type="PANTHER" id="PTHR36925">
    <property type="entry name" value="COBALT-PRECORRIN-6A REDUCTASE"/>
    <property type="match status" value="1"/>
</dbReference>
<dbReference type="GO" id="GO:0009236">
    <property type="term" value="P:cobalamin biosynthetic process"/>
    <property type="evidence" value="ECO:0007669"/>
    <property type="project" value="UniProtKB-UniPathway"/>
</dbReference>
<comment type="pathway">
    <text evidence="1">Cofactor biosynthesis; adenosylcobalamin biosynthesis.</text>
</comment>
<dbReference type="UniPathway" id="UPA00148"/>
<proteinExistence type="predicted"/>
<evidence type="ECO:0000313" key="5">
    <source>
        <dbReference type="Proteomes" id="UP000199382"/>
    </source>
</evidence>
<protein>
    <submittedName>
        <fullName evidence="4">Precorrin-6A/cobalt-precorrin-6A reductase</fullName>
    </submittedName>
</protein>
<dbReference type="PANTHER" id="PTHR36925:SF1">
    <property type="entry name" value="COBALT-PRECORRIN-6A REDUCTASE"/>
    <property type="match status" value="1"/>
</dbReference>
<keyword evidence="5" id="KW-1185">Reference proteome</keyword>
<dbReference type="Proteomes" id="UP000199382">
    <property type="component" value="Unassembled WGS sequence"/>
</dbReference>
<dbReference type="Pfam" id="PF02571">
    <property type="entry name" value="CbiJ"/>
    <property type="match status" value="1"/>
</dbReference>
<dbReference type="OrthoDB" id="5183775at2"/>
<dbReference type="STRING" id="571298.SAMN04488026_102528"/>
<sequence>MNKPHILLLAGTAEARHLAEALSEWPVRLTVSLAGATSVPARYPGEVRMGGFGGEDGLAEWLKKEDISLLLDATHPYAERISPNASRAAKRKDCPLLRFTRPAWEPEEGEDWQPHPSLEAAIEALPAGARAFLATGSGSRDVLGIRSDLHLVLRAIEPLEDLPEHVEALVARPPFSEAQERELMKSRAVTHLVTRNSGGGGRAKLAAAAALGLPILMIERPGTSGIAPDFHDMADILRAVAMWLALDTPSGPTP</sequence>
<evidence type="ECO:0000256" key="1">
    <source>
        <dbReference type="ARBA" id="ARBA00004953"/>
    </source>
</evidence>
<accession>A0A1G8X0T2</accession>
<name>A0A1G8X0T2_9RHOB</name>
<evidence type="ECO:0000256" key="3">
    <source>
        <dbReference type="ARBA" id="ARBA00023002"/>
    </source>
</evidence>
<dbReference type="AlphaFoldDB" id="A0A1G8X0T2"/>